<dbReference type="RefSeq" id="WP_013885570.1">
    <property type="nucleotide sequence ID" value="NC_015672.1"/>
</dbReference>
<dbReference type="KEGG" id="fsi:Flexsi_0371"/>
<evidence type="ECO:0000313" key="3">
    <source>
        <dbReference type="Proteomes" id="UP000006621"/>
    </source>
</evidence>
<name>F8E8L0_FLESM</name>
<protein>
    <recommendedName>
        <fullName evidence="4">DUF2335 domain-containing protein</fullName>
    </recommendedName>
</protein>
<reference evidence="3" key="2">
    <citation type="submission" date="2011-06" db="EMBL/GenBank/DDBJ databases">
        <title>The complete genome of Flexistipes sinusarabici DSM 4947.</title>
        <authorList>
            <person name="Lucas S."/>
            <person name="Han J."/>
            <person name="Lapidus A."/>
            <person name="Bruce D."/>
            <person name="Goodwin L."/>
            <person name="Pitluck S."/>
            <person name="Peters L."/>
            <person name="Kyrpides N."/>
            <person name="Mavromatis K."/>
            <person name="Ivanova N."/>
            <person name="Mikhailova N."/>
            <person name="Chertkov O."/>
            <person name="Detter J.C."/>
            <person name="Tapia R."/>
            <person name="Han C."/>
            <person name="Land M."/>
            <person name="Hauser L."/>
            <person name="Markowitz V."/>
            <person name="Cheng J.-F."/>
            <person name="Hugenholtz P."/>
            <person name="Woyke T."/>
            <person name="Wu D."/>
            <person name="Spring S."/>
            <person name="Schroeder M."/>
            <person name="Brambilla E."/>
            <person name="Klenk H.-P."/>
            <person name="Eisen J.A."/>
        </authorList>
    </citation>
    <scope>NUCLEOTIDE SEQUENCE [LARGE SCALE GENOMIC DNA]</scope>
    <source>
        <strain evidence="3">DSM 4947 / MAS 10</strain>
    </source>
</reference>
<keyword evidence="1" id="KW-0812">Transmembrane</keyword>
<dbReference type="HOGENOM" id="CLU_1746943_0_0_0"/>
<dbReference type="STRING" id="717231.Flexsi_0371"/>
<accession>F8E8L0</accession>
<gene>
    <name evidence="2" type="ordered locus">Flexsi_0371</name>
</gene>
<sequence>MSEQTISPQGEDNSEAKESKTNIANIQQNFNFAQNIDLGKLAELSKNDKSLAERIMALYENQFEHGKEIDKFLMESEQKEQNLRLNETPWQRKYVFRGQLFSVLVALLGLGLSSLAILNDYPWVAGIAITIPVGVVAVNFLGIKNKNQK</sequence>
<feature type="transmembrane region" description="Helical" evidence="1">
    <location>
        <begin position="94"/>
        <end position="117"/>
    </location>
</feature>
<evidence type="ECO:0008006" key="4">
    <source>
        <dbReference type="Google" id="ProtNLM"/>
    </source>
</evidence>
<dbReference type="Proteomes" id="UP000006621">
    <property type="component" value="Chromosome"/>
</dbReference>
<dbReference type="EMBL" id="CP002858">
    <property type="protein sequence ID" value="AEI14059.1"/>
    <property type="molecule type" value="Genomic_DNA"/>
</dbReference>
<keyword evidence="1" id="KW-1133">Transmembrane helix</keyword>
<keyword evidence="1" id="KW-0472">Membrane</keyword>
<dbReference type="AlphaFoldDB" id="F8E8L0"/>
<evidence type="ECO:0000256" key="1">
    <source>
        <dbReference type="SAM" id="Phobius"/>
    </source>
</evidence>
<reference evidence="2 3" key="1">
    <citation type="journal article" date="2011" name="Stand. Genomic Sci.">
        <title>Genome sequence of the moderately thermophilic halophile Flexistipes sinusarabici strain (MAS10).</title>
        <authorList>
            <person name="Lapidus A."/>
            <person name="Chertkov O."/>
            <person name="Nolan M."/>
            <person name="Lucas S."/>
            <person name="Hammon N."/>
            <person name="Deshpande S."/>
            <person name="Cheng J.F."/>
            <person name="Tapia R."/>
            <person name="Han C."/>
            <person name="Goodwin L."/>
            <person name="Pitluck S."/>
            <person name="Liolios K."/>
            <person name="Pagani I."/>
            <person name="Ivanova N."/>
            <person name="Huntemann M."/>
            <person name="Mavromatis K."/>
            <person name="Mikhailova N."/>
            <person name="Pati A."/>
            <person name="Chen A."/>
            <person name="Palaniappan K."/>
            <person name="Land M."/>
            <person name="Hauser L."/>
            <person name="Brambilla E.M."/>
            <person name="Rohde M."/>
            <person name="Abt B."/>
            <person name="Spring S."/>
            <person name="Goker M."/>
            <person name="Bristow J."/>
            <person name="Eisen J.A."/>
            <person name="Markowitz V."/>
            <person name="Hugenholtz P."/>
            <person name="Kyrpides N.C."/>
            <person name="Klenk H.P."/>
            <person name="Woyke T."/>
        </authorList>
    </citation>
    <scope>NUCLEOTIDE SEQUENCE [LARGE SCALE GENOMIC DNA]</scope>
    <source>
        <strain evidence="3">DSM 4947 / MAS 10</strain>
    </source>
</reference>
<evidence type="ECO:0000313" key="2">
    <source>
        <dbReference type="EMBL" id="AEI14059.1"/>
    </source>
</evidence>
<organism evidence="2 3">
    <name type="scientific">Flexistipes sinusarabici (strain ATCC 49648 / DSM 4947 / MAS 10)</name>
    <dbReference type="NCBI Taxonomy" id="717231"/>
    <lineage>
        <taxon>Bacteria</taxon>
        <taxon>Pseudomonadati</taxon>
        <taxon>Deferribacterota</taxon>
        <taxon>Deferribacteres</taxon>
        <taxon>Deferribacterales</taxon>
        <taxon>Flexistipitaceae</taxon>
        <taxon>Flexistipes</taxon>
    </lineage>
</organism>
<keyword evidence="3" id="KW-1185">Reference proteome</keyword>
<proteinExistence type="predicted"/>
<feature type="transmembrane region" description="Helical" evidence="1">
    <location>
        <begin position="123"/>
        <end position="143"/>
    </location>
</feature>
<dbReference type="OrthoDB" id="9980859at2"/>